<dbReference type="InterPro" id="IPR016035">
    <property type="entry name" value="Acyl_Trfase/lysoPLipase"/>
</dbReference>
<dbReference type="RefSeq" id="WP_136447607.1">
    <property type="nucleotide sequence ID" value="NZ_SSXH01000135.1"/>
</dbReference>
<dbReference type="OrthoDB" id="4080114at2"/>
<comment type="caution">
    <text evidence="4">Lacks conserved residue(s) required for the propagation of feature annotation.</text>
</comment>
<evidence type="ECO:0000256" key="3">
    <source>
        <dbReference type="ARBA" id="ARBA00023098"/>
    </source>
</evidence>
<feature type="non-terminal residue" evidence="6">
    <location>
        <position position="1"/>
    </location>
</feature>
<dbReference type="Gene3D" id="3.40.1090.10">
    <property type="entry name" value="Cytosolic phospholipase A2 catalytic domain"/>
    <property type="match status" value="2"/>
</dbReference>
<proteinExistence type="predicted"/>
<dbReference type="InterPro" id="IPR002641">
    <property type="entry name" value="PNPLA_dom"/>
</dbReference>
<organism evidence="6 7">
    <name type="scientific">Candidatus Frankia alpina</name>
    <dbReference type="NCBI Taxonomy" id="2699483"/>
    <lineage>
        <taxon>Bacteria</taxon>
        <taxon>Bacillati</taxon>
        <taxon>Actinomycetota</taxon>
        <taxon>Actinomycetes</taxon>
        <taxon>Frankiales</taxon>
        <taxon>Frankiaceae</taxon>
        <taxon>Frankia</taxon>
    </lineage>
</organism>
<sequence length="262" mass="27868">GMLAALFDAGILPDLVVGTSVGAINGAAVAAEPAPATIDRLTELWSQLGISDVFAGGPARRLATVVQHGHLHSNAPLRALLRTHLPAEPIEDLPVRFQCVAASIERAAAHWFDRGPLVEAVLASCAVPALLPPVRIGEEHFIDGGIVDSNPVGRAVELGAHTVYVLHVGRIERPLRPPRWPWEAGLVAFEIARRRGFTEAMARLPSGVAVHVLPVGERGAPLVPLRYRSTSGLNRRIQQARQATAAYLDLTAGGRARSLDVS</sequence>
<dbReference type="PANTHER" id="PTHR14226:SF57">
    <property type="entry name" value="BLR7027 PROTEIN"/>
    <property type="match status" value="1"/>
</dbReference>
<feature type="short sequence motif" description="GXSXG" evidence="4">
    <location>
        <begin position="18"/>
        <end position="22"/>
    </location>
</feature>
<gene>
    <name evidence="6" type="ORF">E7Y31_07950</name>
</gene>
<evidence type="ECO:0000256" key="4">
    <source>
        <dbReference type="PROSITE-ProRule" id="PRU01161"/>
    </source>
</evidence>
<feature type="domain" description="PNPLA" evidence="5">
    <location>
        <begin position="1"/>
        <end position="156"/>
    </location>
</feature>
<evidence type="ECO:0000256" key="1">
    <source>
        <dbReference type="ARBA" id="ARBA00022801"/>
    </source>
</evidence>
<keyword evidence="3 4" id="KW-0443">Lipid metabolism</keyword>
<reference evidence="6 7" key="1">
    <citation type="submission" date="2019-04" db="EMBL/GenBank/DDBJ databases">
        <title>Draft genome sequences for three unisolated Alnus-infective Frankia Sp+ strains, AgTrS, AiOr and AvVan, the first sequenced Frankia strains able to sporulate in-planta.</title>
        <authorList>
            <person name="Bethencourt L."/>
            <person name="Vautrin F."/>
            <person name="Taib N."/>
            <person name="Dubost A."/>
            <person name="Castro-Garcia L."/>
            <person name="Imbaud O."/>
            <person name="Abrouk D."/>
            <person name="Fournier P."/>
            <person name="Briolay J."/>
            <person name="Nguyen A."/>
            <person name="Normand P."/>
            <person name="Fernandez M.P."/>
            <person name="Brochier-Armanet C."/>
            <person name="Herrera-Belaroussi A."/>
        </authorList>
    </citation>
    <scope>NUCLEOTIDE SEQUENCE [LARGE SCALE GENOMIC DNA]</scope>
    <source>
        <strain evidence="6 7">AvVan</strain>
    </source>
</reference>
<feature type="active site" description="Nucleophile" evidence="4">
    <location>
        <position position="20"/>
    </location>
</feature>
<dbReference type="PANTHER" id="PTHR14226">
    <property type="entry name" value="NEUROPATHY TARGET ESTERASE/SWISS CHEESE D.MELANOGASTER"/>
    <property type="match status" value="1"/>
</dbReference>
<evidence type="ECO:0000259" key="5">
    <source>
        <dbReference type="PROSITE" id="PS51635"/>
    </source>
</evidence>
<protein>
    <submittedName>
        <fullName evidence="6">Patatin-like phospholipase family protein</fullName>
    </submittedName>
</protein>
<feature type="active site" description="Proton acceptor" evidence="4">
    <location>
        <position position="143"/>
    </location>
</feature>
<dbReference type="GO" id="GO:0016787">
    <property type="term" value="F:hydrolase activity"/>
    <property type="evidence" value="ECO:0007669"/>
    <property type="project" value="UniProtKB-UniRule"/>
</dbReference>
<name>A0A4V3Z7R1_9ACTN</name>
<dbReference type="SUPFAM" id="SSF52151">
    <property type="entry name" value="FabD/lysophospholipase-like"/>
    <property type="match status" value="1"/>
</dbReference>
<keyword evidence="1 4" id="KW-0378">Hydrolase</keyword>
<dbReference type="Pfam" id="PF01734">
    <property type="entry name" value="Patatin"/>
    <property type="match status" value="1"/>
</dbReference>
<feature type="short sequence motif" description="DGA/G" evidence="4">
    <location>
        <begin position="143"/>
        <end position="145"/>
    </location>
</feature>
<dbReference type="AlphaFoldDB" id="A0A4V3Z7R1"/>
<evidence type="ECO:0000313" key="7">
    <source>
        <dbReference type="Proteomes" id="UP000305282"/>
    </source>
</evidence>
<evidence type="ECO:0000313" key="6">
    <source>
        <dbReference type="EMBL" id="THJ75029.1"/>
    </source>
</evidence>
<dbReference type="PROSITE" id="PS51635">
    <property type="entry name" value="PNPLA"/>
    <property type="match status" value="1"/>
</dbReference>
<dbReference type="GO" id="GO:0016042">
    <property type="term" value="P:lipid catabolic process"/>
    <property type="evidence" value="ECO:0007669"/>
    <property type="project" value="UniProtKB-UniRule"/>
</dbReference>
<dbReference type="InterPro" id="IPR050301">
    <property type="entry name" value="NTE"/>
</dbReference>
<comment type="caution">
    <text evidence="6">The sequence shown here is derived from an EMBL/GenBank/DDBJ whole genome shotgun (WGS) entry which is preliminary data.</text>
</comment>
<dbReference type="EMBL" id="SSXH01000135">
    <property type="protein sequence ID" value="THJ75029.1"/>
    <property type="molecule type" value="Genomic_DNA"/>
</dbReference>
<dbReference type="Proteomes" id="UP000305282">
    <property type="component" value="Unassembled WGS sequence"/>
</dbReference>
<keyword evidence="7" id="KW-1185">Reference proteome</keyword>
<accession>A0A4V3Z7R1</accession>
<evidence type="ECO:0000256" key="2">
    <source>
        <dbReference type="ARBA" id="ARBA00022963"/>
    </source>
</evidence>
<keyword evidence="2 4" id="KW-0442">Lipid degradation</keyword>